<reference evidence="3" key="1">
    <citation type="submission" date="2021-01" db="EMBL/GenBank/DDBJ databases">
        <authorList>
            <person name="Bezrukov I."/>
        </authorList>
    </citation>
    <scope>NUCLEOTIDE SEQUENCE</scope>
</reference>
<dbReference type="FunFam" id="2.60.210.10:FF:000013">
    <property type="entry name" value="TRAF-like family protein"/>
    <property type="match status" value="1"/>
</dbReference>
<evidence type="ECO:0000313" key="3">
    <source>
        <dbReference type="EMBL" id="CAE6201601.1"/>
    </source>
</evidence>
<dbReference type="PANTHER" id="PTHR46162">
    <property type="entry name" value="TRAF-LIKE FAMILY PROTEIN"/>
    <property type="match status" value="1"/>
</dbReference>
<sequence>MFLNTKRKVNLNGVILMFSTFFCAVFATIQLNPITTREKNNQVPCNTHGSRAAVINGGDTKLSVEQRFMRPRPPNAYCVRIEACSELLTTSPSVEKYETRPFSVGGFNWTFFLQPSGNKTNLGTWISAYVTIDPSGLVGENREVYADLKFLVYSKAYDQYLTSIDTEMRRFHQFRTTWGTPNFIRHFDFNAKDKEYIFDNDQCVFGVDISVYPYFNKWEVLSIDKTVYGPKSWKLKKFSTLIKDFYMSDEFSIGGKKWALKVYPNGNGTGEGNSLSLYVILSGSQTLKPYEKVYVRAKLRVLDQKQSKHLEKPILTWFNTTGESAGFDQFVSFTDLQNPAKGFIVNDTLSLQVEFEATSSTNYYSISPAQFLSTF</sequence>
<dbReference type="Pfam" id="PF22486">
    <property type="entry name" value="MATH_2"/>
    <property type="match status" value="2"/>
</dbReference>
<gene>
    <name evidence="3" type="ORF">AARE701A_LOCUS19805</name>
</gene>
<dbReference type="InterPro" id="IPR002083">
    <property type="entry name" value="MATH/TRAF_dom"/>
</dbReference>
<keyword evidence="4" id="KW-1185">Reference proteome</keyword>
<protein>
    <recommendedName>
        <fullName evidence="2">MATH domain-containing protein</fullName>
    </recommendedName>
</protein>
<dbReference type="Gene3D" id="2.60.210.10">
    <property type="entry name" value="Apoptosis, Tumor Necrosis Factor Receptor Associated Protein 2, Chain A"/>
    <property type="match status" value="2"/>
</dbReference>
<accession>A0A8S2AVU0</accession>
<dbReference type="SMART" id="SM00061">
    <property type="entry name" value="MATH"/>
    <property type="match status" value="1"/>
</dbReference>
<organism evidence="3 4">
    <name type="scientific">Arabidopsis arenosa</name>
    <name type="common">Sand rock-cress</name>
    <name type="synonym">Cardaminopsis arenosa</name>
    <dbReference type="NCBI Taxonomy" id="38785"/>
    <lineage>
        <taxon>Eukaryota</taxon>
        <taxon>Viridiplantae</taxon>
        <taxon>Streptophyta</taxon>
        <taxon>Embryophyta</taxon>
        <taxon>Tracheophyta</taxon>
        <taxon>Spermatophyta</taxon>
        <taxon>Magnoliopsida</taxon>
        <taxon>eudicotyledons</taxon>
        <taxon>Gunneridae</taxon>
        <taxon>Pentapetalae</taxon>
        <taxon>rosids</taxon>
        <taxon>malvids</taxon>
        <taxon>Brassicales</taxon>
        <taxon>Brassicaceae</taxon>
        <taxon>Camelineae</taxon>
        <taxon>Arabidopsis</taxon>
    </lineage>
</organism>
<dbReference type="InterPro" id="IPR008974">
    <property type="entry name" value="TRAF-like"/>
</dbReference>
<dbReference type="PANTHER" id="PTHR46162:SF39">
    <property type="entry name" value="MATH DOMAIN-CONTAINING PROTEIN"/>
    <property type="match status" value="1"/>
</dbReference>
<dbReference type="CDD" id="cd00121">
    <property type="entry name" value="MATH"/>
    <property type="match status" value="2"/>
</dbReference>
<evidence type="ECO:0000256" key="1">
    <source>
        <dbReference type="SAM" id="Phobius"/>
    </source>
</evidence>
<evidence type="ECO:0000313" key="4">
    <source>
        <dbReference type="Proteomes" id="UP000682877"/>
    </source>
</evidence>
<proteinExistence type="predicted"/>
<dbReference type="AlphaFoldDB" id="A0A8S2AVU0"/>
<evidence type="ECO:0000259" key="2">
    <source>
        <dbReference type="SMART" id="SM00061"/>
    </source>
</evidence>
<keyword evidence="1" id="KW-1133">Transmembrane helix</keyword>
<dbReference type="Proteomes" id="UP000682877">
    <property type="component" value="Chromosome 7"/>
</dbReference>
<keyword evidence="1" id="KW-0812">Transmembrane</keyword>
<name>A0A8S2AVU0_ARAAE</name>
<keyword evidence="1" id="KW-0472">Membrane</keyword>
<dbReference type="SUPFAM" id="SSF49599">
    <property type="entry name" value="TRAF domain-like"/>
    <property type="match status" value="2"/>
</dbReference>
<feature type="domain" description="MATH" evidence="2">
    <location>
        <begin position="230"/>
        <end position="336"/>
    </location>
</feature>
<dbReference type="EMBL" id="LR999457">
    <property type="protein sequence ID" value="CAE6201601.1"/>
    <property type="molecule type" value="Genomic_DNA"/>
</dbReference>
<feature type="transmembrane region" description="Helical" evidence="1">
    <location>
        <begin position="12"/>
        <end position="31"/>
    </location>
</feature>